<feature type="compositionally biased region" description="Low complexity" evidence="6">
    <location>
        <begin position="670"/>
        <end position="688"/>
    </location>
</feature>
<evidence type="ECO:0000256" key="3">
    <source>
        <dbReference type="ARBA" id="ARBA00022490"/>
    </source>
</evidence>
<dbReference type="Gene3D" id="1.20.5.190">
    <property type="match status" value="1"/>
</dbReference>
<feature type="compositionally biased region" description="Basic and acidic residues" evidence="6">
    <location>
        <begin position="746"/>
        <end position="759"/>
    </location>
</feature>
<feature type="compositionally biased region" description="Basic and acidic residues" evidence="6">
    <location>
        <begin position="349"/>
        <end position="365"/>
    </location>
</feature>
<dbReference type="EMBL" id="CM017321">
    <property type="protein sequence ID" value="KAE7999083.1"/>
    <property type="molecule type" value="Genomic_DNA"/>
</dbReference>
<evidence type="ECO:0000313" key="7">
    <source>
        <dbReference type="EMBL" id="KAE7999083.1"/>
    </source>
</evidence>
<accession>A0A5N6QLV0</accession>
<evidence type="ECO:0000256" key="4">
    <source>
        <dbReference type="ARBA" id="ARBA00022860"/>
    </source>
</evidence>
<dbReference type="PANTHER" id="PTHR31250">
    <property type="entry name" value="IQ DOMAIN-CONTAINING PROTEIN IQM3"/>
    <property type="match status" value="1"/>
</dbReference>
<evidence type="ECO:0008006" key="9">
    <source>
        <dbReference type="Google" id="ProtNLM"/>
    </source>
</evidence>
<dbReference type="GO" id="GO:0005516">
    <property type="term" value="F:calmodulin binding"/>
    <property type="evidence" value="ECO:0007669"/>
    <property type="project" value="UniProtKB-KW"/>
</dbReference>
<dbReference type="SMART" id="SM00015">
    <property type="entry name" value="IQ"/>
    <property type="match status" value="3"/>
</dbReference>
<evidence type="ECO:0000256" key="1">
    <source>
        <dbReference type="ARBA" id="ARBA00004123"/>
    </source>
</evidence>
<dbReference type="GO" id="GO:0005634">
    <property type="term" value="C:nucleus"/>
    <property type="evidence" value="ECO:0007669"/>
    <property type="project" value="UniProtKB-SubCell"/>
</dbReference>
<feature type="compositionally biased region" description="Low complexity" evidence="6">
    <location>
        <begin position="773"/>
        <end position="783"/>
    </location>
</feature>
<gene>
    <name evidence="7" type="ORF">FH972_003564</name>
</gene>
<keyword evidence="4" id="KW-0112">Calmodulin-binding</keyword>
<evidence type="ECO:0000256" key="5">
    <source>
        <dbReference type="ARBA" id="ARBA00023242"/>
    </source>
</evidence>
<evidence type="ECO:0000313" key="8">
    <source>
        <dbReference type="Proteomes" id="UP000327013"/>
    </source>
</evidence>
<keyword evidence="5" id="KW-0539">Nucleus</keyword>
<keyword evidence="8" id="KW-1185">Reference proteome</keyword>
<evidence type="ECO:0000256" key="2">
    <source>
        <dbReference type="ARBA" id="ARBA00004496"/>
    </source>
</evidence>
<dbReference type="GO" id="GO:0005737">
    <property type="term" value="C:cytoplasm"/>
    <property type="evidence" value="ECO:0007669"/>
    <property type="project" value="UniProtKB-SubCell"/>
</dbReference>
<feature type="region of interest" description="Disordered" evidence="6">
    <location>
        <begin position="342"/>
        <end position="368"/>
    </location>
</feature>
<dbReference type="Proteomes" id="UP000327013">
    <property type="component" value="Chromosome 1"/>
</dbReference>
<dbReference type="InterPro" id="IPR044159">
    <property type="entry name" value="IQM"/>
</dbReference>
<keyword evidence="3" id="KW-0963">Cytoplasm</keyword>
<dbReference type="AlphaFoldDB" id="A0A5N6QLV0"/>
<protein>
    <recommendedName>
        <fullName evidence="9">DUF4005 domain-containing protein</fullName>
    </recommendedName>
</protein>
<dbReference type="Pfam" id="PF00612">
    <property type="entry name" value="IQ"/>
    <property type="match status" value="3"/>
</dbReference>
<reference evidence="7 8" key="1">
    <citation type="submission" date="2019-06" db="EMBL/GenBank/DDBJ databases">
        <title>A chromosomal-level reference genome of Carpinus fangiana (Coryloideae, Betulaceae).</title>
        <authorList>
            <person name="Yang X."/>
            <person name="Wang Z."/>
            <person name="Zhang L."/>
            <person name="Hao G."/>
            <person name="Liu J."/>
            <person name="Yang Y."/>
        </authorList>
    </citation>
    <scope>NUCLEOTIDE SEQUENCE [LARGE SCALE GENOMIC DNA]</scope>
    <source>
        <strain evidence="7">Cfa_2016G</strain>
        <tissue evidence="7">Leaf</tissue>
    </source>
</reference>
<feature type="compositionally biased region" description="Low complexity" evidence="6">
    <location>
        <begin position="790"/>
        <end position="802"/>
    </location>
</feature>
<dbReference type="SUPFAM" id="SSF52540">
    <property type="entry name" value="P-loop containing nucleoside triphosphate hydrolases"/>
    <property type="match status" value="1"/>
</dbReference>
<feature type="region of interest" description="Disordered" evidence="6">
    <location>
        <begin position="723"/>
        <end position="802"/>
    </location>
</feature>
<evidence type="ECO:0000256" key="6">
    <source>
        <dbReference type="SAM" id="MobiDB-lite"/>
    </source>
</evidence>
<sequence>MAMVRFTNESRERKTTLMRTVSFKKGVSDYIIDQYEEGLEKMINIEEKESGIAKSSKKMKVGELKLHTAASFNELYPTASLEKPQIQLSPKTTNELNAAAIKLQKVYKSYRTRRNLADCAVVIEELWWKALDFAALRRCSISFFEPDRSETAVSRWARARTRAAKIDPRHRYGHNLHLYYNIWFDSGSSQPFFYWLDVGDGKEVNLEKCPRTNLQRQCIIYLRPKEREAYEVIVESGRLVYRQSGAPVDTDDGTKWIFVLSATRNLYVGEKKKGQFQHSSFLAGGATTAAGRLVAHNGVLEAIWPYSGHYQPTEENFREFVSFLEDHHVSLTDVKKCAVDDDIPPVTKDSSDQEVKAESSGHDDDSVNVIGNNVEAKEFQFAKHFSCKWSSGAGARIVCVRDYPAKLQFQALEHVNLSPRTKPGHFQGINAPIPSPRPRKWLKSLITLKKPHATNQVSQNISNQTLRFSSPVFVSGFHVFIVYLISVLVVQDKVGHNTKKKWRLWRSSSEGMNRGNMFASKASNSSSDAFNSAIATVMRAQPKDFMVIKQEWAAIRIQSVFRGFLARQALRALRAVVRLQAIFRGRQVRKQAAVTLRCMQALVRVQARVRENCVRTSSEGLLDEHLIDPMKQAEHGWCDSPGTIDEVRAKLQMRQEGALKRERAIAYSRFQQQPRSSSASPRSRTSKPVTSPRHHRQDKNISEWSWLDRWMAVKPWESRLMTDPSELTPFSRKSDGQILSFPSHSSDYDSVKVRRDNVKSRISPRPLSVGQISCSSSAPSSESLYDESRASTSSTSTSPTLASSNTLLMETIGESNLHTPSYLNLTQSTRAKQRACRFFPQSLQRPFKEDFLCHSKPMVFSNADTRSIACSNPSVDWNKDLYPPVELVRHNRVIYRQH</sequence>
<name>A0A5N6QLV0_9ROSI</name>
<feature type="region of interest" description="Disordered" evidence="6">
    <location>
        <begin position="670"/>
        <end position="698"/>
    </location>
</feature>
<organism evidence="7 8">
    <name type="scientific">Carpinus fangiana</name>
    <dbReference type="NCBI Taxonomy" id="176857"/>
    <lineage>
        <taxon>Eukaryota</taxon>
        <taxon>Viridiplantae</taxon>
        <taxon>Streptophyta</taxon>
        <taxon>Embryophyta</taxon>
        <taxon>Tracheophyta</taxon>
        <taxon>Spermatophyta</taxon>
        <taxon>Magnoliopsida</taxon>
        <taxon>eudicotyledons</taxon>
        <taxon>Gunneridae</taxon>
        <taxon>Pentapetalae</taxon>
        <taxon>rosids</taxon>
        <taxon>fabids</taxon>
        <taxon>Fagales</taxon>
        <taxon>Betulaceae</taxon>
        <taxon>Carpinus</taxon>
    </lineage>
</organism>
<proteinExistence type="predicted"/>
<comment type="subcellular location">
    <subcellularLocation>
        <location evidence="2">Cytoplasm</location>
    </subcellularLocation>
    <subcellularLocation>
        <location evidence="1">Nucleus</location>
    </subcellularLocation>
</comment>
<dbReference type="InterPro" id="IPR000048">
    <property type="entry name" value="IQ_motif_EF-hand-BS"/>
</dbReference>
<dbReference type="InterPro" id="IPR027417">
    <property type="entry name" value="P-loop_NTPase"/>
</dbReference>
<dbReference type="OrthoDB" id="7344096at2759"/>
<dbReference type="PANTHER" id="PTHR31250:SF27">
    <property type="entry name" value="IQ DOMAIN-CONTAINING PROTEIN IQM5"/>
    <property type="match status" value="1"/>
</dbReference>
<dbReference type="CDD" id="cd23767">
    <property type="entry name" value="IQCD"/>
    <property type="match status" value="1"/>
</dbReference>
<dbReference type="PROSITE" id="PS50096">
    <property type="entry name" value="IQ"/>
    <property type="match status" value="2"/>
</dbReference>